<dbReference type="AlphaFoldDB" id="A0A1Y2FDF0"/>
<dbReference type="Proteomes" id="UP000193685">
    <property type="component" value="Unassembled WGS sequence"/>
</dbReference>
<dbReference type="PROSITE" id="PS51257">
    <property type="entry name" value="PROKAR_LIPOPROTEIN"/>
    <property type="match status" value="1"/>
</dbReference>
<dbReference type="Gene3D" id="3.90.230.10">
    <property type="entry name" value="Creatinase/methionine aminopeptidase superfamily"/>
    <property type="match status" value="1"/>
</dbReference>
<evidence type="ECO:0000256" key="1">
    <source>
        <dbReference type="ARBA" id="ARBA00001936"/>
    </source>
</evidence>
<evidence type="ECO:0000256" key="5">
    <source>
        <dbReference type="ARBA" id="ARBA00023211"/>
    </source>
</evidence>
<dbReference type="Pfam" id="PF05195">
    <property type="entry name" value="AMP_N"/>
    <property type="match status" value="1"/>
</dbReference>
<evidence type="ECO:0000256" key="4">
    <source>
        <dbReference type="ARBA" id="ARBA00022801"/>
    </source>
</evidence>
<dbReference type="GO" id="GO:0030145">
    <property type="term" value="F:manganese ion binding"/>
    <property type="evidence" value="ECO:0007669"/>
    <property type="project" value="InterPro"/>
</dbReference>
<dbReference type="OMA" id="DSYFWYL"/>
<dbReference type="GO" id="GO:0070006">
    <property type="term" value="F:metalloaminopeptidase activity"/>
    <property type="evidence" value="ECO:0007669"/>
    <property type="project" value="InterPro"/>
</dbReference>
<dbReference type="GeneID" id="63784411"/>
<dbReference type="SUPFAM" id="SSF53092">
    <property type="entry name" value="Creatinase/prolidase N-terminal domain"/>
    <property type="match status" value="1"/>
</dbReference>
<dbReference type="InterPro" id="IPR007865">
    <property type="entry name" value="Aminopep_P_N"/>
</dbReference>
<keyword evidence="4" id="KW-0378">Hydrolase</keyword>
<dbReference type="PANTHER" id="PTHR43226:SF4">
    <property type="entry name" value="XAA-PRO AMINOPEPTIDASE 3"/>
    <property type="match status" value="1"/>
</dbReference>
<dbReference type="STRING" id="56484.A0A1Y2FDF0"/>
<dbReference type="Pfam" id="PF00557">
    <property type="entry name" value="Peptidase_M24"/>
    <property type="match status" value="1"/>
</dbReference>
<dbReference type="OrthoDB" id="4215474at2759"/>
<evidence type="ECO:0000259" key="7">
    <source>
        <dbReference type="SMART" id="SM01011"/>
    </source>
</evidence>
<feature type="domain" description="Aminopeptidase P N-terminal" evidence="7">
    <location>
        <begin position="62"/>
        <end position="198"/>
    </location>
</feature>
<dbReference type="InterPro" id="IPR000994">
    <property type="entry name" value="Pept_M24"/>
</dbReference>
<evidence type="ECO:0000313" key="8">
    <source>
        <dbReference type="EMBL" id="ORY81454.1"/>
    </source>
</evidence>
<dbReference type="EMBL" id="MCFI01000011">
    <property type="protein sequence ID" value="ORY81454.1"/>
    <property type="molecule type" value="Genomic_DNA"/>
</dbReference>
<organism evidence="8 9">
    <name type="scientific">Protomyces lactucae-debilis</name>
    <dbReference type="NCBI Taxonomy" id="2754530"/>
    <lineage>
        <taxon>Eukaryota</taxon>
        <taxon>Fungi</taxon>
        <taxon>Dikarya</taxon>
        <taxon>Ascomycota</taxon>
        <taxon>Taphrinomycotina</taxon>
        <taxon>Taphrinomycetes</taxon>
        <taxon>Taphrinales</taxon>
        <taxon>Protomycetaceae</taxon>
        <taxon>Protomyces</taxon>
    </lineage>
</organism>
<dbReference type="InterPro" id="IPR036005">
    <property type="entry name" value="Creatinase/aminopeptidase-like"/>
</dbReference>
<sequence length="481" mass="53425">MRHVASCCIRQLQSIQAISQGCSSKARTLRFATTRSVGETFGQPLSQTHPHLVKRNELTPGISASEYELRRTLLARKVPSGSVIFIPGSGQRFMRGHAFYEFRQNANMFYLTGLDEPDTAMIMITDGSPKGYRMHLFLQPKNEEEEMWTGFRTGLAAAFDVFGADAVSDMDDMHRIAKEQARSAKHIYFDKVKSPDLAGSKHHEFVRAAGDSKCIAVSPLVHRLRSVKSAAEIKLMRQAGQFSGRAFNDTMSQGWTSEAAVQAELRHRFVKHGAHREGYVPVVASGDHALAIHYTANVDRIKPDSLIFVDAGAELGGYLTDISRAWPAAGIFSEAQRDLYQAVLNVEKACIELCVTSRNHSIHSLHHESTRLMKMELRNLGFSIVEGDVEKLFPHRLGHHIGLEIHDCSTLGGYETLLANQTITIEPGLYVPYDDSWPKHFQGMGLRVEDSVVVGEEAPTVLSADAVKEVADIEALGRKWI</sequence>
<keyword evidence="9" id="KW-1185">Reference proteome</keyword>
<keyword evidence="3 6" id="KW-0479">Metal-binding</keyword>
<gene>
    <name evidence="8" type="ORF">BCR37DRAFT_348004</name>
</gene>
<dbReference type="PROSITE" id="PS00491">
    <property type="entry name" value="PROLINE_PEPTIDASE"/>
    <property type="match status" value="1"/>
</dbReference>
<comment type="cofactor">
    <cofactor evidence="1">
        <name>Mn(2+)</name>
        <dbReference type="ChEBI" id="CHEBI:29035"/>
    </cofactor>
</comment>
<dbReference type="SUPFAM" id="SSF55920">
    <property type="entry name" value="Creatinase/aminopeptidase"/>
    <property type="match status" value="1"/>
</dbReference>
<evidence type="ECO:0000256" key="6">
    <source>
        <dbReference type="RuleBase" id="RU000590"/>
    </source>
</evidence>
<keyword evidence="5" id="KW-0464">Manganese</keyword>
<evidence type="ECO:0000256" key="3">
    <source>
        <dbReference type="ARBA" id="ARBA00022723"/>
    </source>
</evidence>
<dbReference type="RefSeq" id="XP_040724830.1">
    <property type="nucleotide sequence ID" value="XM_040867812.1"/>
</dbReference>
<reference evidence="8 9" key="1">
    <citation type="submission" date="2016-07" db="EMBL/GenBank/DDBJ databases">
        <title>Pervasive Adenine N6-methylation of Active Genes in Fungi.</title>
        <authorList>
            <consortium name="DOE Joint Genome Institute"/>
            <person name="Mondo S.J."/>
            <person name="Dannebaum R.O."/>
            <person name="Kuo R.C."/>
            <person name="Labutti K."/>
            <person name="Haridas S."/>
            <person name="Kuo A."/>
            <person name="Salamov A."/>
            <person name="Ahrendt S.R."/>
            <person name="Lipzen A."/>
            <person name="Sullivan W."/>
            <person name="Andreopoulos W.B."/>
            <person name="Clum A."/>
            <person name="Lindquist E."/>
            <person name="Daum C."/>
            <person name="Ramamoorthy G.K."/>
            <person name="Gryganskyi A."/>
            <person name="Culley D."/>
            <person name="Magnuson J.K."/>
            <person name="James T.Y."/>
            <person name="O'Malley M.A."/>
            <person name="Stajich J.E."/>
            <person name="Spatafora J.W."/>
            <person name="Visel A."/>
            <person name="Grigoriev I.V."/>
        </authorList>
    </citation>
    <scope>NUCLEOTIDE SEQUENCE [LARGE SCALE GENOMIC DNA]</scope>
    <source>
        <strain evidence="8 9">12-1054</strain>
    </source>
</reference>
<dbReference type="InterPro" id="IPR001131">
    <property type="entry name" value="Peptidase_M24B_aminopep-P_CS"/>
</dbReference>
<accession>A0A1Y2FDF0</accession>
<name>A0A1Y2FDF0_PROLT</name>
<dbReference type="InterPro" id="IPR052433">
    <property type="entry name" value="X-Pro_dipept-like"/>
</dbReference>
<evidence type="ECO:0000313" key="9">
    <source>
        <dbReference type="Proteomes" id="UP000193685"/>
    </source>
</evidence>
<dbReference type="SMART" id="SM01011">
    <property type="entry name" value="AMP_N"/>
    <property type="match status" value="1"/>
</dbReference>
<dbReference type="Gene3D" id="3.40.350.10">
    <property type="entry name" value="Creatinase/prolidase N-terminal domain"/>
    <property type="match status" value="1"/>
</dbReference>
<dbReference type="PANTHER" id="PTHR43226">
    <property type="entry name" value="XAA-PRO AMINOPEPTIDASE 3"/>
    <property type="match status" value="1"/>
</dbReference>
<dbReference type="InterPro" id="IPR029149">
    <property type="entry name" value="Creatin/AminoP/Spt16_N"/>
</dbReference>
<evidence type="ECO:0000256" key="2">
    <source>
        <dbReference type="ARBA" id="ARBA00008766"/>
    </source>
</evidence>
<proteinExistence type="inferred from homology"/>
<comment type="caution">
    <text evidence="8">The sequence shown here is derived from an EMBL/GenBank/DDBJ whole genome shotgun (WGS) entry which is preliminary data.</text>
</comment>
<comment type="similarity">
    <text evidence="2 6">Belongs to the peptidase M24B family.</text>
</comment>
<protein>
    <submittedName>
        <fullName evidence="8">Metallopeptidase</fullName>
    </submittedName>
</protein>
<dbReference type="GO" id="GO:0005739">
    <property type="term" value="C:mitochondrion"/>
    <property type="evidence" value="ECO:0007669"/>
    <property type="project" value="TreeGrafter"/>
</dbReference>
<dbReference type="GO" id="GO:0006508">
    <property type="term" value="P:proteolysis"/>
    <property type="evidence" value="ECO:0007669"/>
    <property type="project" value="TreeGrafter"/>
</dbReference>